<evidence type="ECO:0000313" key="3">
    <source>
        <dbReference type="EMBL" id="RZS47426.1"/>
    </source>
</evidence>
<keyword evidence="2" id="KW-0732">Signal</keyword>
<dbReference type="Pfam" id="PF13729">
    <property type="entry name" value="TraF_2"/>
    <property type="match status" value="1"/>
</dbReference>
<comment type="caution">
    <text evidence="3">The sequence shown here is derived from an EMBL/GenBank/DDBJ whole genome shotgun (WGS) entry which is preliminary data.</text>
</comment>
<gene>
    <name evidence="3" type="ORF">EV685_3630</name>
</gene>
<dbReference type="EMBL" id="SGWV01000012">
    <property type="protein sequence ID" value="RZS47426.1"/>
    <property type="molecule type" value="Genomic_DNA"/>
</dbReference>
<evidence type="ECO:0000256" key="2">
    <source>
        <dbReference type="SAM" id="SignalP"/>
    </source>
</evidence>
<organism evidence="3 4">
    <name type="scientific">Sphaerotilus mobilis</name>
    <dbReference type="NCBI Taxonomy" id="47994"/>
    <lineage>
        <taxon>Bacteria</taxon>
        <taxon>Pseudomonadati</taxon>
        <taxon>Pseudomonadota</taxon>
        <taxon>Betaproteobacteria</taxon>
        <taxon>Burkholderiales</taxon>
        <taxon>Sphaerotilaceae</taxon>
        <taxon>Sphaerotilus</taxon>
    </lineage>
</organism>
<dbReference type="Proteomes" id="UP000293433">
    <property type="component" value="Unassembled WGS sequence"/>
</dbReference>
<evidence type="ECO:0000256" key="1">
    <source>
        <dbReference type="SAM" id="MobiDB-lite"/>
    </source>
</evidence>
<dbReference type="InterPro" id="IPR032811">
    <property type="entry name" value="Put_conjugal_transfer"/>
</dbReference>
<feature type="chain" id="PRO_5021022412" evidence="2">
    <location>
        <begin position="25"/>
        <end position="447"/>
    </location>
</feature>
<dbReference type="RefSeq" id="WP_130483454.1">
    <property type="nucleotide sequence ID" value="NZ_SGWV01000012.1"/>
</dbReference>
<feature type="signal peptide" evidence="2">
    <location>
        <begin position="1"/>
        <end position="24"/>
    </location>
</feature>
<accession>A0A4Q7LBH0</accession>
<proteinExistence type="predicted"/>
<feature type="region of interest" description="Disordered" evidence="1">
    <location>
        <begin position="426"/>
        <end position="447"/>
    </location>
</feature>
<evidence type="ECO:0000313" key="4">
    <source>
        <dbReference type="Proteomes" id="UP000293433"/>
    </source>
</evidence>
<dbReference type="AlphaFoldDB" id="A0A4Q7LBH0"/>
<keyword evidence="4" id="KW-1185">Reference proteome</keyword>
<protein>
    <submittedName>
        <fullName evidence="3">F plasmid transfer operon protein TraF</fullName>
    </submittedName>
</protein>
<dbReference type="OrthoDB" id="5610858at2"/>
<sequence length="447" mass="47227">MTRTFDPLAAAALALCATGLPAQANQSLFTPGYGLTVGPVFNRNNLSSAGYNPANAVRLVDADESVRFGLMQAGAQYTLGEIDDLQKQLDAMDAAVQAARDQPLTAQARVDQINTLLPNLEKGARIHLAAGGSLLTPLLIRSVRLGGVFSVVANAQVQVAGQFLGRDAELAVDAGNQTVGLKTRSGFDVRVARLTQLALGYGTELTRRLDINANRGQLDAGLRLNVYQAKLYRQVVGFTDENGNGNSGSGGSTFSQDSVDSRSASAVGVDLGVAWTATNYQLGATLYNIGQPTFRYPDPLQDTSAVNRYAAAGLSAEQANAQVALKTHLVLEGSLYSDNKRWLGQTSLALNETPDVVGEPQRLASLSLSYNAERFEGSFGTLLNYIVPSVRLGLRKNLAGSRLGSTGLGFSWGIVNLDFHQSQQKVSADGGSVPRSAGASLSVTEKF</sequence>
<reference evidence="3 4" key="1">
    <citation type="submission" date="2019-02" db="EMBL/GenBank/DDBJ databases">
        <title>Genomic Encyclopedia of Type Strains, Phase IV (KMG-IV): sequencing the most valuable type-strain genomes for metagenomic binning, comparative biology and taxonomic classification.</title>
        <authorList>
            <person name="Goeker M."/>
        </authorList>
    </citation>
    <scope>NUCLEOTIDE SEQUENCE [LARGE SCALE GENOMIC DNA]</scope>
    <source>
        <strain evidence="3 4">DSM 10617</strain>
    </source>
</reference>
<name>A0A4Q7LBH0_9BURK</name>